<accession>A0ABS8YGQ9</accession>
<evidence type="ECO:0000313" key="3">
    <source>
        <dbReference type="Proteomes" id="UP001199916"/>
    </source>
</evidence>
<protein>
    <submittedName>
        <fullName evidence="2">Polyphosphate polymerase domain-containing protein</fullName>
    </submittedName>
</protein>
<dbReference type="InterPro" id="IPR042267">
    <property type="entry name" value="VTC_sf"/>
</dbReference>
<name>A0ABS8YGQ9_9BACL</name>
<proteinExistence type="predicted"/>
<evidence type="ECO:0000259" key="1">
    <source>
        <dbReference type="Pfam" id="PF09359"/>
    </source>
</evidence>
<dbReference type="Pfam" id="PF09359">
    <property type="entry name" value="VTC"/>
    <property type="match status" value="1"/>
</dbReference>
<keyword evidence="3" id="KW-1185">Reference proteome</keyword>
<dbReference type="EMBL" id="JAJNBZ010000009">
    <property type="protein sequence ID" value="MCE5170399.1"/>
    <property type="molecule type" value="Genomic_DNA"/>
</dbReference>
<reference evidence="2 3" key="1">
    <citation type="submission" date="2021-11" db="EMBL/GenBank/DDBJ databases">
        <title>Draft genome sequence of Paenibacillus profundus YoMME, a new Gram-positive bacteria with exoelectrogenic properties.</title>
        <authorList>
            <person name="Hubenova Y."/>
            <person name="Hubenova E."/>
            <person name="Manasiev Y."/>
            <person name="Peykov S."/>
            <person name="Mitov M."/>
        </authorList>
    </citation>
    <scope>NUCLEOTIDE SEQUENCE [LARGE SCALE GENOMIC DNA]</scope>
    <source>
        <strain evidence="2 3">YoMME</strain>
    </source>
</reference>
<organism evidence="2 3">
    <name type="scientific">Paenibacillus profundus</name>
    <dbReference type="NCBI Taxonomy" id="1173085"/>
    <lineage>
        <taxon>Bacteria</taxon>
        <taxon>Bacillati</taxon>
        <taxon>Bacillota</taxon>
        <taxon>Bacilli</taxon>
        <taxon>Bacillales</taxon>
        <taxon>Paenibacillaceae</taxon>
        <taxon>Paenibacillus</taxon>
    </lineage>
</organism>
<dbReference type="RefSeq" id="WP_233697139.1">
    <property type="nucleotide sequence ID" value="NZ_JAJNBZ010000009.1"/>
</dbReference>
<comment type="caution">
    <text evidence="2">The sequence shown here is derived from an EMBL/GenBank/DDBJ whole genome shotgun (WGS) entry which is preliminary data.</text>
</comment>
<feature type="domain" description="VTC" evidence="1">
    <location>
        <begin position="7"/>
        <end position="229"/>
    </location>
</feature>
<gene>
    <name evidence="2" type="ORF">LQV63_13875</name>
</gene>
<dbReference type="Proteomes" id="UP001199916">
    <property type="component" value="Unassembled WGS sequence"/>
</dbReference>
<dbReference type="Gene3D" id="3.20.100.30">
    <property type="entry name" value="VTC, catalytic tunnel domain"/>
    <property type="match status" value="1"/>
</dbReference>
<dbReference type="CDD" id="cd07750">
    <property type="entry name" value="PolyPPase_VTC_like"/>
    <property type="match status" value="1"/>
</dbReference>
<dbReference type="InterPro" id="IPR018966">
    <property type="entry name" value="VTC_domain"/>
</dbReference>
<sequence length="237" mass="28521">MNPSLKFRHELKYHMNHHQYHIIRQQLINVLQRDKHAEVSGEYHIRSLYFDDIDNKALHEKLGGVRDREKYRIRIYNFSDRVIHLEKKIKFNDYIAKVKEPLTREMVDSILAGHYEVLNIPERPLLFEVYREIKNRLLRPKVIVDYVREAYVSRAGNVRITFDKHLKTGLNAIHIFNPDLNTIDAYDNNAIVFEVKYDEFLPEYIRTAIQTEGLIRQSNSKYVICRKYLKFNTWEDQ</sequence>
<evidence type="ECO:0000313" key="2">
    <source>
        <dbReference type="EMBL" id="MCE5170399.1"/>
    </source>
</evidence>